<dbReference type="SUPFAM" id="SSF48371">
    <property type="entry name" value="ARM repeat"/>
    <property type="match status" value="1"/>
</dbReference>
<dbReference type="InterPro" id="IPR058678">
    <property type="entry name" value="ARM_PUB"/>
</dbReference>
<dbReference type="Pfam" id="PF25598">
    <property type="entry name" value="ARM_PUB"/>
    <property type="match status" value="1"/>
</dbReference>
<dbReference type="Proteomes" id="UP000290289">
    <property type="component" value="Chromosome 14"/>
</dbReference>
<dbReference type="PANTHER" id="PTHR22849:SF24">
    <property type="entry name" value="E3 UBIQUITIN-PROTEIN LIGASE PUB24"/>
    <property type="match status" value="1"/>
</dbReference>
<dbReference type="EC" id="2.3.2.27" evidence="5"/>
<organism evidence="7 8">
    <name type="scientific">Malus domestica</name>
    <name type="common">Apple</name>
    <name type="synonym">Pyrus malus</name>
    <dbReference type="NCBI Taxonomy" id="3750"/>
    <lineage>
        <taxon>Eukaryota</taxon>
        <taxon>Viridiplantae</taxon>
        <taxon>Streptophyta</taxon>
        <taxon>Embryophyta</taxon>
        <taxon>Tracheophyta</taxon>
        <taxon>Spermatophyta</taxon>
        <taxon>Magnoliopsida</taxon>
        <taxon>eudicotyledons</taxon>
        <taxon>Gunneridae</taxon>
        <taxon>Pentapetalae</taxon>
        <taxon>rosids</taxon>
        <taxon>fabids</taxon>
        <taxon>Rosales</taxon>
        <taxon>Rosaceae</taxon>
        <taxon>Amygdaloideae</taxon>
        <taxon>Maleae</taxon>
        <taxon>Malus</taxon>
    </lineage>
</organism>
<dbReference type="InterPro" id="IPR013083">
    <property type="entry name" value="Znf_RING/FYVE/PHD"/>
</dbReference>
<dbReference type="InterPro" id="IPR045210">
    <property type="entry name" value="RING-Ubox_PUB"/>
</dbReference>
<sequence>MDGIEVPQYFICPISLQIMKDPVTAITGITYDRESIEHWLFQSKNITCPVTKQPLQKDSELTPNHTLHRLIQAWCIKNASYGIDQIPTPKTPPNKAQVLKLLKDFWHPQLQLKIIRKLELLAVENEGNRKYMVEAGVANAMLLFITNRCYKNDQVDGLEEALSILHFVRISSEELNRHFMENYHIIDSLTWVFGCEMENQITVSTYAVLVLKYIIQKANSRVLETLNPDFFKKLVGVLRNGVTEQGMNAALHVMLDACPWGRNRIKMVEAGAVHELIELEFGAPEKRTTELIFGILFHLCSCADGRSQFISHKGGISVVSRRLLRVSPAADDRAVLILSMICKYSGTNLVLQEMLEFGAVARLCTLIQVDCPPYLKGKAREILRSHYEEWKNCRCLGISMYPK</sequence>
<evidence type="ECO:0000313" key="8">
    <source>
        <dbReference type="Proteomes" id="UP000290289"/>
    </source>
</evidence>
<evidence type="ECO:0000256" key="1">
    <source>
        <dbReference type="ARBA" id="ARBA00000900"/>
    </source>
</evidence>
<evidence type="ECO:0000256" key="2">
    <source>
        <dbReference type="ARBA" id="ARBA00004906"/>
    </source>
</evidence>
<dbReference type="GO" id="GO:0061630">
    <property type="term" value="F:ubiquitin protein ligase activity"/>
    <property type="evidence" value="ECO:0007669"/>
    <property type="project" value="UniProtKB-UniRule"/>
</dbReference>
<evidence type="ECO:0000256" key="5">
    <source>
        <dbReference type="RuleBase" id="RU369093"/>
    </source>
</evidence>
<gene>
    <name evidence="7" type="ORF">DVH24_019291</name>
</gene>
<reference evidence="7 8" key="1">
    <citation type="submission" date="2018-10" db="EMBL/GenBank/DDBJ databases">
        <title>A high-quality apple genome assembly.</title>
        <authorList>
            <person name="Hu J."/>
        </authorList>
    </citation>
    <scope>NUCLEOTIDE SEQUENCE [LARGE SCALE GENOMIC DNA]</scope>
    <source>
        <strain evidence="8">cv. HFTH1</strain>
        <tissue evidence="7">Young leaf</tissue>
    </source>
</reference>
<evidence type="ECO:0000313" key="7">
    <source>
        <dbReference type="EMBL" id="RXH76403.1"/>
    </source>
</evidence>
<protein>
    <recommendedName>
        <fullName evidence="5 6">U-box domain-containing protein</fullName>
        <ecNumber evidence="5">2.3.2.27</ecNumber>
    </recommendedName>
    <alternativeName>
        <fullName evidence="5">RING-type E3 ubiquitin transferase PUB</fullName>
    </alternativeName>
</protein>
<dbReference type="InterPro" id="IPR016024">
    <property type="entry name" value="ARM-type_fold"/>
</dbReference>
<evidence type="ECO:0000259" key="6">
    <source>
        <dbReference type="PROSITE" id="PS51698"/>
    </source>
</evidence>
<dbReference type="InterPro" id="IPR045185">
    <property type="entry name" value="PUB22/23/24-like"/>
</dbReference>
<dbReference type="SMART" id="SM00504">
    <property type="entry name" value="Ubox"/>
    <property type="match status" value="1"/>
</dbReference>
<dbReference type="EMBL" id="RDQH01000340">
    <property type="protein sequence ID" value="RXH76403.1"/>
    <property type="molecule type" value="Genomic_DNA"/>
</dbReference>
<evidence type="ECO:0000256" key="3">
    <source>
        <dbReference type="ARBA" id="ARBA00022679"/>
    </source>
</evidence>
<dbReference type="SMR" id="A0A498I5L2"/>
<dbReference type="GO" id="GO:0016567">
    <property type="term" value="P:protein ubiquitination"/>
    <property type="evidence" value="ECO:0007669"/>
    <property type="project" value="UniProtKB-UniRule"/>
</dbReference>
<keyword evidence="4 5" id="KW-0833">Ubl conjugation pathway</keyword>
<feature type="domain" description="U-box" evidence="6">
    <location>
        <begin position="5"/>
        <end position="81"/>
    </location>
</feature>
<dbReference type="AlphaFoldDB" id="A0A498I5L2"/>
<comment type="catalytic activity">
    <reaction evidence="1 5">
        <text>S-ubiquitinyl-[E2 ubiquitin-conjugating enzyme]-L-cysteine + [acceptor protein]-L-lysine = [E2 ubiquitin-conjugating enzyme]-L-cysteine + N(6)-ubiquitinyl-[acceptor protein]-L-lysine.</text>
        <dbReference type="EC" id="2.3.2.27"/>
    </reaction>
</comment>
<dbReference type="CDD" id="cd16664">
    <property type="entry name" value="RING-Ubox_PUB"/>
    <property type="match status" value="1"/>
</dbReference>
<name>A0A498I5L2_MALDO</name>
<dbReference type="Pfam" id="PF04564">
    <property type="entry name" value="U-box"/>
    <property type="match status" value="1"/>
</dbReference>
<dbReference type="Gene3D" id="3.30.40.10">
    <property type="entry name" value="Zinc/RING finger domain, C3HC4 (zinc finger)"/>
    <property type="match status" value="1"/>
</dbReference>
<keyword evidence="3 5" id="KW-0808">Transferase</keyword>
<evidence type="ECO:0000256" key="4">
    <source>
        <dbReference type="ARBA" id="ARBA00022786"/>
    </source>
</evidence>
<comment type="function">
    <text evidence="5">Functions as an E3 ubiquitin ligase.</text>
</comment>
<keyword evidence="8" id="KW-1185">Reference proteome</keyword>
<dbReference type="InterPro" id="IPR003613">
    <property type="entry name" value="Ubox_domain"/>
</dbReference>
<proteinExistence type="predicted"/>
<dbReference type="SUPFAM" id="SSF57850">
    <property type="entry name" value="RING/U-box"/>
    <property type="match status" value="1"/>
</dbReference>
<dbReference type="Gene3D" id="1.25.10.10">
    <property type="entry name" value="Leucine-rich Repeat Variant"/>
    <property type="match status" value="1"/>
</dbReference>
<comment type="pathway">
    <text evidence="2 5">Protein modification; protein ubiquitination.</text>
</comment>
<accession>A0A498I5L2</accession>
<dbReference type="UniPathway" id="UPA00143"/>
<comment type="caution">
    <text evidence="7">The sequence shown here is derived from an EMBL/GenBank/DDBJ whole genome shotgun (WGS) entry which is preliminary data.</text>
</comment>
<dbReference type="InterPro" id="IPR011989">
    <property type="entry name" value="ARM-like"/>
</dbReference>
<dbReference type="PANTHER" id="PTHR22849">
    <property type="entry name" value="WDSAM1 PROTEIN"/>
    <property type="match status" value="1"/>
</dbReference>
<dbReference type="PROSITE" id="PS51698">
    <property type="entry name" value="U_BOX"/>
    <property type="match status" value="1"/>
</dbReference>